<feature type="compositionally biased region" description="Basic residues" evidence="1">
    <location>
        <begin position="208"/>
        <end position="217"/>
    </location>
</feature>
<feature type="compositionally biased region" description="Acidic residues" evidence="1">
    <location>
        <begin position="174"/>
        <end position="183"/>
    </location>
</feature>
<dbReference type="PANTHER" id="PTHR33480:SF5">
    <property type="entry name" value="SI:DKEY-51D8.9"/>
    <property type="match status" value="1"/>
</dbReference>
<gene>
    <name evidence="3 4" type="primary">LOC108897028</name>
</gene>
<evidence type="ECO:0000313" key="3">
    <source>
        <dbReference type="RefSeq" id="XP_018551922.1"/>
    </source>
</evidence>
<evidence type="ECO:0000313" key="2">
    <source>
        <dbReference type="Proteomes" id="UP000694890"/>
    </source>
</evidence>
<proteinExistence type="predicted"/>
<accession>A0AAJ7VFY3</accession>
<evidence type="ECO:0000313" key="4">
    <source>
        <dbReference type="RefSeq" id="XP_050925032.1"/>
    </source>
</evidence>
<feature type="compositionally biased region" description="Basic and acidic residues" evidence="1">
    <location>
        <begin position="152"/>
        <end position="166"/>
    </location>
</feature>
<dbReference type="Proteomes" id="UP000694890">
    <property type="component" value="Linkage group LG1"/>
</dbReference>
<evidence type="ECO:0000256" key="1">
    <source>
        <dbReference type="SAM" id="MobiDB-lite"/>
    </source>
</evidence>
<dbReference type="GeneID" id="108897028"/>
<protein>
    <submittedName>
        <fullName evidence="3 4">Uncharacterized protein LOC108897028</fullName>
    </submittedName>
</protein>
<dbReference type="KEGG" id="lcf:108897028"/>
<name>A0AAJ7VFY3_LATCA</name>
<reference evidence="3 4" key="1">
    <citation type="submission" date="2025-04" db="UniProtKB">
        <authorList>
            <consortium name="RefSeq"/>
        </authorList>
    </citation>
    <scope>IDENTIFICATION</scope>
    <source>
        <tissue evidence="3 4">Brain</tissue>
    </source>
</reference>
<feature type="region of interest" description="Disordered" evidence="1">
    <location>
        <begin position="355"/>
        <end position="375"/>
    </location>
</feature>
<dbReference type="RefSeq" id="XP_018551922.1">
    <property type="nucleotide sequence ID" value="XM_018696406.2"/>
</dbReference>
<dbReference type="RefSeq" id="XP_050925032.1">
    <property type="nucleotide sequence ID" value="XM_051069075.1"/>
</dbReference>
<dbReference type="PANTHER" id="PTHR33480">
    <property type="entry name" value="SET DOMAIN-CONTAINING PROTEIN-RELATED"/>
    <property type="match status" value="1"/>
</dbReference>
<feature type="region of interest" description="Disordered" evidence="1">
    <location>
        <begin position="88"/>
        <end position="246"/>
    </location>
</feature>
<organism evidence="2 3">
    <name type="scientific">Lates calcarifer</name>
    <name type="common">Barramundi</name>
    <name type="synonym">Holocentrus calcarifer</name>
    <dbReference type="NCBI Taxonomy" id="8187"/>
    <lineage>
        <taxon>Eukaryota</taxon>
        <taxon>Metazoa</taxon>
        <taxon>Chordata</taxon>
        <taxon>Craniata</taxon>
        <taxon>Vertebrata</taxon>
        <taxon>Euteleostomi</taxon>
        <taxon>Actinopterygii</taxon>
        <taxon>Neopterygii</taxon>
        <taxon>Teleostei</taxon>
        <taxon>Neoteleostei</taxon>
        <taxon>Acanthomorphata</taxon>
        <taxon>Carangaria</taxon>
        <taxon>Carangaria incertae sedis</taxon>
        <taxon>Centropomidae</taxon>
        <taxon>Lates</taxon>
    </lineage>
</organism>
<sequence>MNPLKQACTIGEKRSFEGERSLIEERSSNDDLRLTSNLDSARIEEGTPRVQENIQQGLDGTKVVVQMPCCPASTNTEQVTVREHEKIQKGGKDITEFKNASCDSTTKQESQGKEDQEQAEEDEMSDDTKGGLSSEISLCFDNSNPTTNEEGMLMRDNEKTEQKGITDKQISPEEANDSNDGAEDVVAGHSDSTDQVLSELGTKEIAKRQLRRRRKTVEKKEPTRSSQRTCKKVLETPPSTADDEKKESGKKHFCLYCKMAFTQLAKHLERKHAEETDVAHAIHFPKGSKVRQTLLDQIRNKGDYEHNCHVLKSGEGEIVTKKQVKNPSISVRDFLPCQHCFAFYRKTDLWRHERSCKARKGDQKSSERTKKGRVHSAASQLLPMSEFLTGGCEEIIHIMHQDDISRHIRNDPLICKYGNALSAKYDHDKSQFAYIAQKMRELGRFVLAVNELDKSVKYLHEICLPSRFELAVEGAKKVSGFDPSSSKFKTVSLVSKIGYSLKRAAEIAFGESRMTEDSETESEVKKFIQLLDTKWSECFSRKALALSLKQDVKKEEVDKSTVTEDLIKLHRFITGEEDEARKELKESPSLSTWKKLSEATLADVCLFNRGRVGNIGRLLLKTYTGKKSRGTFVLSADQIRKSTKLELDLGASFTRLELEGQYGRNMLVLLTERMVLSIDLTH</sequence>
<feature type="compositionally biased region" description="Basic and acidic residues" evidence="1">
    <location>
        <begin position="355"/>
        <end position="369"/>
    </location>
</feature>
<dbReference type="AlphaFoldDB" id="A0AAJ7VFY3"/>
<feature type="compositionally biased region" description="Polar residues" evidence="1">
    <location>
        <begin position="134"/>
        <end position="149"/>
    </location>
</feature>